<dbReference type="InterPro" id="IPR004242">
    <property type="entry name" value="Transposase_21"/>
</dbReference>
<dbReference type="Pfam" id="PF02992">
    <property type="entry name" value="Transposase_21"/>
    <property type="match status" value="1"/>
</dbReference>
<protein>
    <submittedName>
        <fullName evidence="2">Uncharacterized protein</fullName>
    </submittedName>
</protein>
<reference evidence="2" key="1">
    <citation type="submission" date="2021-02" db="EMBL/GenBank/DDBJ databases">
        <title>Comparative genomics reveals that relaxation of natural selection precedes convergent phenotypic evolution of cavefish.</title>
        <authorList>
            <person name="Peng Z."/>
        </authorList>
    </citation>
    <scope>NUCLEOTIDE SEQUENCE</scope>
    <source>
        <tissue evidence="2">Muscle</tissue>
    </source>
</reference>
<dbReference type="EMBL" id="JAFHDT010000017">
    <property type="protein sequence ID" value="KAI7797430.1"/>
    <property type="molecule type" value="Genomic_DNA"/>
</dbReference>
<proteinExistence type="predicted"/>
<evidence type="ECO:0000256" key="1">
    <source>
        <dbReference type="SAM" id="MobiDB-lite"/>
    </source>
</evidence>
<keyword evidence="3" id="KW-1185">Reference proteome</keyword>
<accession>A0A9W7WFN7</accession>
<feature type="region of interest" description="Disordered" evidence="1">
    <location>
        <begin position="1"/>
        <end position="44"/>
    </location>
</feature>
<evidence type="ECO:0000313" key="2">
    <source>
        <dbReference type="EMBL" id="KAI7797430.1"/>
    </source>
</evidence>
<sequence length="333" mass="37295">MDEESDSEHYELQNCHMTPPLDPTMDAAAGGDAQDDSGENPKSVKEKIYPSAKISHEESLLSILCYALRHTTTKSALSDLLDLINLHCPEGTNGVPSSLYKFLKTFDCNSFEIMCICPKCHHYLGNEVPDCCASCGSELGDMNSLVKSGNIFLKVSIRKQLEEKMLDTTFRAALDYKWTRGKSSPDSVQDIFDGAMYKSVDPLNDPDQFNLSLTWNIDGIHIFKSSPFHIWPIQIIINELPPHMRSRHVLLAGLWFGASKPKMNDFMQPFVDECLLLEQEGLTVVHKGQSLNIHVFNLVCVCDSVARCAVQNVKQFNGEHGCNWCYKKGEIVA</sequence>
<name>A0A9W7WFN7_TRIRA</name>
<organism evidence="2 3">
    <name type="scientific">Triplophysa rosa</name>
    <name type="common">Cave loach</name>
    <dbReference type="NCBI Taxonomy" id="992332"/>
    <lineage>
        <taxon>Eukaryota</taxon>
        <taxon>Metazoa</taxon>
        <taxon>Chordata</taxon>
        <taxon>Craniata</taxon>
        <taxon>Vertebrata</taxon>
        <taxon>Euteleostomi</taxon>
        <taxon>Actinopterygii</taxon>
        <taxon>Neopterygii</taxon>
        <taxon>Teleostei</taxon>
        <taxon>Ostariophysi</taxon>
        <taxon>Cypriniformes</taxon>
        <taxon>Nemacheilidae</taxon>
        <taxon>Triplophysa</taxon>
    </lineage>
</organism>
<dbReference type="Proteomes" id="UP001059041">
    <property type="component" value="Linkage Group LG17"/>
</dbReference>
<evidence type="ECO:0000313" key="3">
    <source>
        <dbReference type="Proteomes" id="UP001059041"/>
    </source>
</evidence>
<gene>
    <name evidence="2" type="ORF">IRJ41_004098</name>
</gene>
<dbReference type="AlphaFoldDB" id="A0A9W7WFN7"/>
<comment type="caution">
    <text evidence="2">The sequence shown here is derived from an EMBL/GenBank/DDBJ whole genome shotgun (WGS) entry which is preliminary data.</text>
</comment>